<keyword evidence="5 7" id="KW-1133">Transmembrane helix</keyword>
<feature type="transmembrane region" description="Helical" evidence="7">
    <location>
        <begin position="167"/>
        <end position="185"/>
    </location>
</feature>
<evidence type="ECO:0000256" key="2">
    <source>
        <dbReference type="ARBA" id="ARBA00022475"/>
    </source>
</evidence>
<evidence type="ECO:0000256" key="4">
    <source>
        <dbReference type="ARBA" id="ARBA00022692"/>
    </source>
</evidence>
<feature type="transmembrane region" description="Helical" evidence="7">
    <location>
        <begin position="342"/>
        <end position="359"/>
    </location>
</feature>
<evidence type="ECO:0000313" key="10">
    <source>
        <dbReference type="Proteomes" id="UP001299608"/>
    </source>
</evidence>
<feature type="transmembrane region" description="Helical" evidence="7">
    <location>
        <begin position="284"/>
        <end position="307"/>
    </location>
</feature>
<feature type="transmembrane region" description="Helical" evidence="7">
    <location>
        <begin position="246"/>
        <end position="263"/>
    </location>
</feature>
<evidence type="ECO:0000256" key="7">
    <source>
        <dbReference type="SAM" id="Phobius"/>
    </source>
</evidence>
<dbReference type="EMBL" id="JAKNGE010000012">
    <property type="protein sequence ID" value="MCG4746001.1"/>
    <property type="molecule type" value="Genomic_DNA"/>
</dbReference>
<dbReference type="PANTHER" id="PTHR33362:SF2">
    <property type="entry name" value="TRAP TRANSPORTER LARGE PERMEASE PROTEIN"/>
    <property type="match status" value="1"/>
</dbReference>
<dbReference type="GO" id="GO:0005886">
    <property type="term" value="C:plasma membrane"/>
    <property type="evidence" value="ECO:0007669"/>
    <property type="project" value="UniProtKB-SubCell"/>
</dbReference>
<evidence type="ECO:0000256" key="6">
    <source>
        <dbReference type="ARBA" id="ARBA00023136"/>
    </source>
</evidence>
<keyword evidence="2" id="KW-1003">Cell membrane</keyword>
<feature type="domain" description="TRAP C4-dicarboxylate transport system permease DctM subunit" evidence="8">
    <location>
        <begin position="4"/>
        <end position="422"/>
    </location>
</feature>
<dbReference type="InterPro" id="IPR004681">
    <property type="entry name" value="TRAP_DctM"/>
</dbReference>
<dbReference type="PANTHER" id="PTHR33362">
    <property type="entry name" value="SIALIC ACID TRAP TRANSPORTER PERMEASE PROTEIN SIAT-RELATED"/>
    <property type="match status" value="1"/>
</dbReference>
<keyword evidence="6 7" id="KW-0472">Membrane</keyword>
<evidence type="ECO:0000256" key="3">
    <source>
        <dbReference type="ARBA" id="ARBA00022519"/>
    </source>
</evidence>
<feature type="transmembrane region" description="Helical" evidence="7">
    <location>
        <begin position="319"/>
        <end position="335"/>
    </location>
</feature>
<evidence type="ECO:0000259" key="8">
    <source>
        <dbReference type="Pfam" id="PF06808"/>
    </source>
</evidence>
<reference evidence="9" key="1">
    <citation type="submission" date="2022-01" db="EMBL/GenBank/DDBJ databases">
        <title>Collection of gut derived symbiotic bacterial strains cultured from healthy donors.</title>
        <authorList>
            <person name="Lin H."/>
            <person name="Kohout C."/>
            <person name="Waligurski E."/>
            <person name="Pamer E.G."/>
        </authorList>
    </citation>
    <scope>NUCLEOTIDE SEQUENCE</scope>
    <source>
        <strain evidence="9">DFI.6.55</strain>
    </source>
</reference>
<protein>
    <submittedName>
        <fullName evidence="9">TRAP transporter large permease</fullName>
    </submittedName>
</protein>
<dbReference type="PIRSF" id="PIRSF006066">
    <property type="entry name" value="HI0050"/>
    <property type="match status" value="1"/>
</dbReference>
<feature type="transmembrane region" description="Helical" evidence="7">
    <location>
        <begin position="6"/>
        <end position="28"/>
    </location>
</feature>
<proteinExistence type="predicted"/>
<dbReference type="InterPro" id="IPR010656">
    <property type="entry name" value="DctM"/>
</dbReference>
<evidence type="ECO:0000313" key="9">
    <source>
        <dbReference type="EMBL" id="MCG4746001.1"/>
    </source>
</evidence>
<evidence type="ECO:0000256" key="1">
    <source>
        <dbReference type="ARBA" id="ARBA00004429"/>
    </source>
</evidence>
<feature type="transmembrane region" description="Helical" evidence="7">
    <location>
        <begin position="219"/>
        <end position="240"/>
    </location>
</feature>
<gene>
    <name evidence="9" type="ORF">L0N08_11305</name>
</gene>
<feature type="transmembrane region" description="Helical" evidence="7">
    <location>
        <begin position="87"/>
        <end position="120"/>
    </location>
</feature>
<organism evidence="9 10">
    <name type="scientific">Enterocloster aldenensis</name>
    <dbReference type="NCBI Taxonomy" id="358742"/>
    <lineage>
        <taxon>Bacteria</taxon>
        <taxon>Bacillati</taxon>
        <taxon>Bacillota</taxon>
        <taxon>Clostridia</taxon>
        <taxon>Lachnospirales</taxon>
        <taxon>Lachnospiraceae</taxon>
        <taxon>Enterocloster</taxon>
    </lineage>
</organism>
<dbReference type="RefSeq" id="WP_238053594.1">
    <property type="nucleotide sequence ID" value="NZ_JAKNGE010000012.1"/>
</dbReference>
<name>A0AAW5BP54_9FIRM</name>
<feature type="transmembrane region" description="Helical" evidence="7">
    <location>
        <begin position="48"/>
        <end position="67"/>
    </location>
</feature>
<comment type="caution">
    <text evidence="9">The sequence shown here is derived from an EMBL/GenBank/DDBJ whole genome shotgun (WGS) entry which is preliminary data.</text>
</comment>
<feature type="transmembrane region" description="Helical" evidence="7">
    <location>
        <begin position="132"/>
        <end position="155"/>
    </location>
</feature>
<sequence>MVLFGIFLALVLLGLPVAFSFVVGGLFYQSFFTGVNPNLIASTTYGGIDSFSLLAIPFFIFAGDIMLKGGVSKRLVDFAKLFFKDSVSAFGTICIVACAFFGAISGSAAAAVAAIGGLMVPEMIRNGYKREYATALSSAAGYLGILIPPSVPIVLYCVTANASIGKMFISGVVPGLLATVAFVILNKMQIKKWLNTAEEIEIEGIEPAQENTKTPVQTVISVIPGLIMPFIILGGTYLGVFTPTEAAAVAIIYGAFVSIFIYHEIKFSDLPKIAVGSAMTAGKILVIVAFASYFGKLLTLLQIPGQISRAILGVSDNKWIVLMLIVVLLLIMGMLMDMSVSIILMVPIMLPIATTLGFGETHFGMIVIFCLAIGLITPPMALNLFVGCQIADCPMSRVIKPIIPFVITSMAVLLMIIFIPGLSVWLPSMLGYK</sequence>
<feature type="transmembrane region" description="Helical" evidence="7">
    <location>
        <begin position="365"/>
        <end position="390"/>
    </location>
</feature>
<feature type="transmembrane region" description="Helical" evidence="7">
    <location>
        <begin position="402"/>
        <end position="426"/>
    </location>
</feature>
<comment type="subcellular location">
    <subcellularLocation>
        <location evidence="1">Cell inner membrane</location>
        <topology evidence="1">Multi-pass membrane protein</topology>
    </subcellularLocation>
</comment>
<keyword evidence="3" id="KW-0997">Cell inner membrane</keyword>
<dbReference type="AlphaFoldDB" id="A0AAW5BP54"/>
<dbReference type="NCBIfam" id="TIGR00786">
    <property type="entry name" value="dctM"/>
    <property type="match status" value="1"/>
</dbReference>
<dbReference type="Proteomes" id="UP001299608">
    <property type="component" value="Unassembled WGS sequence"/>
</dbReference>
<keyword evidence="4 7" id="KW-0812">Transmembrane</keyword>
<dbReference type="Pfam" id="PF06808">
    <property type="entry name" value="DctM"/>
    <property type="match status" value="1"/>
</dbReference>
<dbReference type="GO" id="GO:0022857">
    <property type="term" value="F:transmembrane transporter activity"/>
    <property type="evidence" value="ECO:0007669"/>
    <property type="project" value="TreeGrafter"/>
</dbReference>
<evidence type="ECO:0000256" key="5">
    <source>
        <dbReference type="ARBA" id="ARBA00022989"/>
    </source>
</evidence>
<accession>A0AAW5BP54</accession>